<dbReference type="Pfam" id="PF03155">
    <property type="entry name" value="Alg6_Alg8"/>
    <property type="match status" value="1"/>
</dbReference>
<comment type="caution">
    <text evidence="10">Lacks conserved residue(s) required for the propagation of feature annotation.</text>
</comment>
<keyword evidence="7 10" id="KW-0256">Endoplasmic reticulum</keyword>
<dbReference type="InterPro" id="IPR004856">
    <property type="entry name" value="Glyco_trans_ALG6/ALG8"/>
</dbReference>
<dbReference type="AlphaFoldDB" id="A0A9R0Y3J7"/>
<dbReference type="GO" id="GO:0006487">
    <property type="term" value="P:protein N-linked glycosylation"/>
    <property type="evidence" value="ECO:0007669"/>
    <property type="project" value="TreeGrafter"/>
</dbReference>
<evidence type="ECO:0000256" key="4">
    <source>
        <dbReference type="ARBA" id="ARBA00022676"/>
    </source>
</evidence>
<evidence type="ECO:0000256" key="6">
    <source>
        <dbReference type="ARBA" id="ARBA00022692"/>
    </source>
</evidence>
<dbReference type="EMBL" id="LT934121">
    <property type="protein sequence ID" value="VAI48138.1"/>
    <property type="molecule type" value="Genomic_DNA"/>
</dbReference>
<organism evidence="11 12">
    <name type="scientific">Triticum turgidum subsp. durum</name>
    <name type="common">Durum wheat</name>
    <name type="synonym">Triticum durum</name>
    <dbReference type="NCBI Taxonomy" id="4567"/>
    <lineage>
        <taxon>Eukaryota</taxon>
        <taxon>Viridiplantae</taxon>
        <taxon>Streptophyta</taxon>
        <taxon>Embryophyta</taxon>
        <taxon>Tracheophyta</taxon>
        <taxon>Spermatophyta</taxon>
        <taxon>Magnoliopsida</taxon>
        <taxon>Liliopsida</taxon>
        <taxon>Poales</taxon>
        <taxon>Poaceae</taxon>
        <taxon>BOP clade</taxon>
        <taxon>Pooideae</taxon>
        <taxon>Triticodae</taxon>
        <taxon>Triticeae</taxon>
        <taxon>Triticinae</taxon>
        <taxon>Triticum</taxon>
    </lineage>
</organism>
<keyword evidence="4 10" id="KW-0328">Glycosyltransferase</keyword>
<protein>
    <recommendedName>
        <fullName evidence="10">Alpha-1,3-glucosyltransferase</fullName>
        <ecNumber evidence="10">2.4.1.-</ecNumber>
    </recommendedName>
</protein>
<keyword evidence="5 10" id="KW-0808">Transferase</keyword>
<evidence type="ECO:0000256" key="1">
    <source>
        <dbReference type="ARBA" id="ARBA00004477"/>
    </source>
</evidence>
<gene>
    <name evidence="11" type="ORF">TRITD_6Av1G167590</name>
</gene>
<comment type="subcellular location">
    <subcellularLocation>
        <location evidence="1 10">Endoplasmic reticulum membrane</location>
        <topology evidence="1 10">Multi-pass membrane protein</topology>
    </subcellularLocation>
</comment>
<dbReference type="PANTHER" id="PTHR12413:SF2">
    <property type="entry name" value="DOLICHYL PYROPHOSPHATE GLC1MAN9GLCNAC2 ALPHA-1,3-GLUCOSYLTRANSFERASE-RELATED"/>
    <property type="match status" value="1"/>
</dbReference>
<evidence type="ECO:0000313" key="12">
    <source>
        <dbReference type="Proteomes" id="UP000324705"/>
    </source>
</evidence>
<comment type="pathway">
    <text evidence="2 10">Protein modification; protein glycosylation.</text>
</comment>
<keyword evidence="6 10" id="KW-0812">Transmembrane</keyword>
<feature type="transmembrane region" description="Helical" evidence="10">
    <location>
        <begin position="180"/>
        <end position="200"/>
    </location>
</feature>
<evidence type="ECO:0000256" key="2">
    <source>
        <dbReference type="ARBA" id="ARBA00004922"/>
    </source>
</evidence>
<reference evidence="11 12" key="1">
    <citation type="submission" date="2017-09" db="EMBL/GenBank/DDBJ databases">
        <authorList>
            <consortium name="International Durum Wheat Genome Sequencing Consortium (IDWGSC)"/>
            <person name="Milanesi L."/>
        </authorList>
    </citation>
    <scope>NUCLEOTIDE SEQUENCE [LARGE SCALE GENOMIC DNA]</scope>
    <source>
        <strain evidence="12">cv. Svevo</strain>
    </source>
</reference>
<feature type="transmembrane region" description="Helical" evidence="10">
    <location>
        <begin position="251"/>
        <end position="272"/>
    </location>
</feature>
<dbReference type="Proteomes" id="UP000324705">
    <property type="component" value="Chromosome 6A"/>
</dbReference>
<evidence type="ECO:0000313" key="11">
    <source>
        <dbReference type="EMBL" id="VAI48138.1"/>
    </source>
</evidence>
<dbReference type="GO" id="GO:0042283">
    <property type="term" value="F:dolichyl pyrophosphate Glc1Man9GlcNAc2 alpha-1,3-glucosyltransferase activity"/>
    <property type="evidence" value="ECO:0007669"/>
    <property type="project" value="TreeGrafter"/>
</dbReference>
<evidence type="ECO:0000256" key="5">
    <source>
        <dbReference type="ARBA" id="ARBA00022679"/>
    </source>
</evidence>
<feature type="transmembrane region" description="Helical" evidence="10">
    <location>
        <begin position="220"/>
        <end position="239"/>
    </location>
</feature>
<name>A0A9R0Y3J7_TRITD</name>
<keyword evidence="12" id="KW-1185">Reference proteome</keyword>
<feature type="transmembrane region" description="Helical" evidence="10">
    <location>
        <begin position="85"/>
        <end position="104"/>
    </location>
</feature>
<evidence type="ECO:0000256" key="7">
    <source>
        <dbReference type="ARBA" id="ARBA00022824"/>
    </source>
</evidence>
<keyword evidence="9 10" id="KW-0472">Membrane</keyword>
<keyword evidence="8 10" id="KW-1133">Transmembrane helix</keyword>
<sequence>MATTLIALVILQMQQLLSRLFPFGRGLFHAYWAPNFWVFYIVLDKILAFLLRRLGFSIEIPEASFTRGLVGDSSPFAVLPKVTPITTFLLVILAMTPCLVKAFANPQPKHIIRWVAYACSCGFMFGWHVHEKASLHFTIPLALIAMDSLDDIRHYFLLSIVSCYSLFPLLFEDQEYPIKVLLLLTYSALMWVGFSTHFAANPAPGGKKLDASDSIVEKKFTGWISLGYLLGMFAIEFWSRLFHHHVFGDRLPFLPLMMVSVYCGVGMMYSWIWQLSWIIRHT</sequence>
<evidence type="ECO:0000256" key="9">
    <source>
        <dbReference type="ARBA" id="ARBA00023136"/>
    </source>
</evidence>
<evidence type="ECO:0000256" key="3">
    <source>
        <dbReference type="ARBA" id="ARBA00008715"/>
    </source>
</evidence>
<accession>A0A9R0Y3J7</accession>
<comment type="similarity">
    <text evidence="3 10">Belongs to the ALG6/ALG8 glucosyltransferase family.</text>
</comment>
<dbReference type="EC" id="2.4.1.-" evidence="10"/>
<feature type="transmembrane region" description="Helical" evidence="10">
    <location>
        <begin position="111"/>
        <end position="130"/>
    </location>
</feature>
<evidence type="ECO:0000256" key="8">
    <source>
        <dbReference type="ARBA" id="ARBA00022989"/>
    </source>
</evidence>
<dbReference type="PANTHER" id="PTHR12413">
    <property type="entry name" value="DOLICHYL GLYCOSYLTRANSFERASE"/>
    <property type="match status" value="1"/>
</dbReference>
<proteinExistence type="inferred from homology"/>
<dbReference type="Gramene" id="TRITD6Av1G167590.2">
    <property type="protein sequence ID" value="TRITD6Av1G167590.2"/>
    <property type="gene ID" value="TRITD6Av1G167590"/>
</dbReference>
<dbReference type="GO" id="GO:0005789">
    <property type="term" value="C:endoplasmic reticulum membrane"/>
    <property type="evidence" value="ECO:0007669"/>
    <property type="project" value="UniProtKB-SubCell"/>
</dbReference>
<evidence type="ECO:0000256" key="10">
    <source>
        <dbReference type="RuleBase" id="RU363110"/>
    </source>
</evidence>
<feature type="transmembrane region" description="Helical" evidence="10">
    <location>
        <begin position="152"/>
        <end position="171"/>
    </location>
</feature>